<feature type="non-terminal residue" evidence="18">
    <location>
        <position position="1"/>
    </location>
</feature>
<evidence type="ECO:0000256" key="3">
    <source>
        <dbReference type="ARBA" id="ARBA00008713"/>
    </source>
</evidence>
<feature type="transmembrane region" description="Helical" evidence="17">
    <location>
        <begin position="20"/>
        <end position="38"/>
    </location>
</feature>
<evidence type="ECO:0000256" key="5">
    <source>
        <dbReference type="ARBA" id="ARBA00016767"/>
    </source>
</evidence>
<evidence type="ECO:0000256" key="15">
    <source>
        <dbReference type="ARBA" id="ARBA00030166"/>
    </source>
</evidence>
<dbReference type="Pfam" id="PF15088">
    <property type="entry name" value="NADH_dh_m_C1"/>
    <property type="match status" value="1"/>
</dbReference>
<evidence type="ECO:0000256" key="6">
    <source>
        <dbReference type="ARBA" id="ARBA00022448"/>
    </source>
</evidence>
<evidence type="ECO:0000256" key="14">
    <source>
        <dbReference type="ARBA" id="ARBA00023136"/>
    </source>
</evidence>
<evidence type="ECO:0000256" key="16">
    <source>
        <dbReference type="ARBA" id="ARBA00032841"/>
    </source>
</evidence>
<reference evidence="18 19" key="1">
    <citation type="submission" date="2020-02" db="EMBL/GenBank/DDBJ databases">
        <title>Bird 10,000 Genomes (B10K) Project - Family phase.</title>
        <authorList>
            <person name="Zhang G."/>
        </authorList>
    </citation>
    <scope>NUCLEOTIDE SEQUENCE [LARGE SCALE GENOMIC DNA]</scope>
    <source>
        <strain evidence="18">B10K-DU-013-51</strain>
        <tissue evidence="18">Mixed tissue sample</tissue>
    </source>
</reference>
<dbReference type="InterPro" id="IPR026192">
    <property type="entry name" value="NDUFC1"/>
</dbReference>
<evidence type="ECO:0000256" key="13">
    <source>
        <dbReference type="ARBA" id="ARBA00023128"/>
    </source>
</evidence>
<evidence type="ECO:0000256" key="2">
    <source>
        <dbReference type="ARBA" id="ARBA00004434"/>
    </source>
</evidence>
<evidence type="ECO:0000256" key="17">
    <source>
        <dbReference type="SAM" id="Phobius"/>
    </source>
</evidence>
<keyword evidence="13" id="KW-0496">Mitochondrion</keyword>
<comment type="function">
    <text evidence="1">Accessory subunit of the mitochondrial membrane respiratory chain NADH dehydrogenase (Complex I), that is believed not to be involved in catalysis. Complex I functions in the transfer of electrons from NADH to the respiratory chain. The immediate electron acceptor for the enzyme is believed to be ubiquinone.</text>
</comment>
<sequence length="63" mass="7158">LAFTHSAFVAKNPNYNQPNWIGVGLAFSSTAALWAFLFKQHNEDVAEYERRQAERQHKCTGCS</sequence>
<name>A0A7L4N4R9_9AVES</name>
<dbReference type="GO" id="GO:0045271">
    <property type="term" value="C:respiratory chain complex I"/>
    <property type="evidence" value="ECO:0007669"/>
    <property type="project" value="InterPro"/>
</dbReference>
<keyword evidence="11" id="KW-0249">Electron transport</keyword>
<evidence type="ECO:0000256" key="4">
    <source>
        <dbReference type="ARBA" id="ARBA00011533"/>
    </source>
</evidence>
<keyword evidence="6" id="KW-0813">Transport</keyword>
<keyword evidence="19" id="KW-1185">Reference proteome</keyword>
<comment type="similarity">
    <text evidence="3">Belongs to the complex I NDUFC1 subunit family.</text>
</comment>
<dbReference type="Proteomes" id="UP000586704">
    <property type="component" value="Unassembled WGS sequence"/>
</dbReference>
<dbReference type="GO" id="GO:0005743">
    <property type="term" value="C:mitochondrial inner membrane"/>
    <property type="evidence" value="ECO:0007669"/>
    <property type="project" value="UniProtKB-SubCell"/>
</dbReference>
<comment type="caution">
    <text evidence="18">The sequence shown here is derived from an EMBL/GenBank/DDBJ whole genome shotgun (WGS) entry which is preliminary data.</text>
</comment>
<accession>A0A7L4N4R9</accession>
<keyword evidence="7" id="KW-0679">Respiratory chain</keyword>
<dbReference type="PANTHER" id="PTHR17097:SF0">
    <property type="entry name" value="NADH DEHYDROGENASE [UBIQUINONE] 1 SUBUNIT C1, MITOCHONDRIAL"/>
    <property type="match status" value="1"/>
</dbReference>
<evidence type="ECO:0000256" key="11">
    <source>
        <dbReference type="ARBA" id="ARBA00022982"/>
    </source>
</evidence>
<keyword evidence="12 17" id="KW-1133">Transmembrane helix</keyword>
<dbReference type="EMBL" id="VYZU01026731">
    <property type="protein sequence ID" value="NXY84008.1"/>
    <property type="molecule type" value="Genomic_DNA"/>
</dbReference>
<dbReference type="PANTHER" id="PTHR17097">
    <property type="entry name" value="NADH-UBIQUINONE OXIDOREDUCTASE KFYI SUBUNIT"/>
    <property type="match status" value="1"/>
</dbReference>
<keyword evidence="8 17" id="KW-0812">Transmembrane</keyword>
<evidence type="ECO:0000256" key="12">
    <source>
        <dbReference type="ARBA" id="ARBA00022989"/>
    </source>
</evidence>
<organism evidence="18 19">
    <name type="scientific">Ceyx cyanopectus</name>
    <name type="common">Indigo-banded kingfisher</name>
    <dbReference type="NCBI Taxonomy" id="390723"/>
    <lineage>
        <taxon>Eukaryota</taxon>
        <taxon>Metazoa</taxon>
        <taxon>Chordata</taxon>
        <taxon>Craniata</taxon>
        <taxon>Vertebrata</taxon>
        <taxon>Euteleostomi</taxon>
        <taxon>Archelosauria</taxon>
        <taxon>Archosauria</taxon>
        <taxon>Dinosauria</taxon>
        <taxon>Saurischia</taxon>
        <taxon>Theropoda</taxon>
        <taxon>Coelurosauria</taxon>
        <taxon>Aves</taxon>
        <taxon>Neognathae</taxon>
        <taxon>Neoaves</taxon>
        <taxon>Telluraves</taxon>
        <taxon>Coraciimorphae</taxon>
        <taxon>Coraciiformes</taxon>
        <taxon>Alcedinidae</taxon>
        <taxon>Ceyx</taxon>
    </lineage>
</organism>
<evidence type="ECO:0000256" key="1">
    <source>
        <dbReference type="ARBA" id="ARBA00003195"/>
    </source>
</evidence>
<comment type="subunit">
    <text evidence="4">Complex I is composed of 45 different subunits.</text>
</comment>
<evidence type="ECO:0000256" key="9">
    <source>
        <dbReference type="ARBA" id="ARBA00022792"/>
    </source>
</evidence>
<evidence type="ECO:0000256" key="8">
    <source>
        <dbReference type="ARBA" id="ARBA00022692"/>
    </source>
</evidence>
<protein>
    <recommendedName>
        <fullName evidence="5">NADH dehydrogenase [ubiquinone] 1 subunit C1, mitochondrial</fullName>
    </recommendedName>
    <alternativeName>
        <fullName evidence="15">Complex I-KFYI</fullName>
    </alternativeName>
    <alternativeName>
        <fullName evidence="16">NADH-ubiquinone oxidoreductase KFYI subunit</fullName>
    </alternativeName>
</protein>
<feature type="non-terminal residue" evidence="18">
    <location>
        <position position="63"/>
    </location>
</feature>
<evidence type="ECO:0000313" key="19">
    <source>
        <dbReference type="Proteomes" id="UP000586704"/>
    </source>
</evidence>
<evidence type="ECO:0000256" key="7">
    <source>
        <dbReference type="ARBA" id="ARBA00022660"/>
    </source>
</evidence>
<gene>
    <name evidence="18" type="primary">Ndufc1</name>
    <name evidence="18" type="ORF">CEYCYA_R13134</name>
</gene>
<keyword evidence="10" id="KW-0809">Transit peptide</keyword>
<dbReference type="OrthoDB" id="9900059at2759"/>
<dbReference type="AlphaFoldDB" id="A0A7L4N4R9"/>
<keyword evidence="9" id="KW-0999">Mitochondrion inner membrane</keyword>
<comment type="subcellular location">
    <subcellularLocation>
        <location evidence="2">Mitochondrion inner membrane</location>
        <topology evidence="2">Single-pass membrane protein</topology>
    </subcellularLocation>
</comment>
<keyword evidence="14 17" id="KW-0472">Membrane</keyword>
<evidence type="ECO:0000313" key="18">
    <source>
        <dbReference type="EMBL" id="NXY84008.1"/>
    </source>
</evidence>
<proteinExistence type="inferred from homology"/>
<evidence type="ECO:0000256" key="10">
    <source>
        <dbReference type="ARBA" id="ARBA00022946"/>
    </source>
</evidence>